<dbReference type="EMBL" id="JBHSCW010000003">
    <property type="protein sequence ID" value="MFC4351629.1"/>
    <property type="molecule type" value="Genomic_DNA"/>
</dbReference>
<accession>A0ABV8UKQ0</accession>
<evidence type="ECO:0000313" key="2">
    <source>
        <dbReference type="Proteomes" id="UP001595799"/>
    </source>
</evidence>
<comment type="caution">
    <text evidence="1">The sequence shown here is derived from an EMBL/GenBank/DDBJ whole genome shotgun (WGS) entry which is preliminary data.</text>
</comment>
<gene>
    <name evidence="1" type="ORF">ACFOW6_08765</name>
</gene>
<keyword evidence="2" id="KW-1185">Reference proteome</keyword>
<name>A0ABV8UKQ0_9PROT</name>
<dbReference type="RefSeq" id="WP_382421954.1">
    <property type="nucleotide sequence ID" value="NZ_JBHSCW010000003.1"/>
</dbReference>
<evidence type="ECO:0008006" key="3">
    <source>
        <dbReference type="Google" id="ProtNLM"/>
    </source>
</evidence>
<protein>
    <recommendedName>
        <fullName evidence="3">Flagellar basal body-associated protein FliL</fullName>
    </recommendedName>
</protein>
<evidence type="ECO:0000313" key="1">
    <source>
        <dbReference type="EMBL" id="MFC4351629.1"/>
    </source>
</evidence>
<proteinExistence type="predicted"/>
<dbReference type="Proteomes" id="UP001595799">
    <property type="component" value="Unassembled WGS sequence"/>
</dbReference>
<reference evidence="2" key="1">
    <citation type="journal article" date="2019" name="Int. J. Syst. Evol. Microbiol.">
        <title>The Global Catalogue of Microorganisms (GCM) 10K type strain sequencing project: providing services to taxonomists for standard genome sequencing and annotation.</title>
        <authorList>
            <consortium name="The Broad Institute Genomics Platform"/>
            <consortium name="The Broad Institute Genome Sequencing Center for Infectious Disease"/>
            <person name="Wu L."/>
            <person name="Ma J."/>
        </authorList>
    </citation>
    <scope>NUCLEOTIDE SEQUENCE [LARGE SCALE GENOMIC DNA]</scope>
    <source>
        <strain evidence="2">CECT 8472</strain>
    </source>
</reference>
<organism evidence="1 2">
    <name type="scientific">Fodinicurvata halophila</name>
    <dbReference type="NCBI Taxonomy" id="1419723"/>
    <lineage>
        <taxon>Bacteria</taxon>
        <taxon>Pseudomonadati</taxon>
        <taxon>Pseudomonadota</taxon>
        <taxon>Alphaproteobacteria</taxon>
        <taxon>Rhodospirillales</taxon>
        <taxon>Rhodovibrionaceae</taxon>
        <taxon>Fodinicurvata</taxon>
    </lineage>
</organism>
<sequence length="151" mass="16848">MKRVLLISFFLLLLAAGGIGYWQFGLPGAGEEDSQAAQPILSEYVAVPPLVVPVIEEGVIVEQIQLQVELELAGQTALHEAEEMMPRLVDAMLAQLHGLMSYRRIRENENELPFLKKRLQVAVEDSFEEGQLRDVLVRDISRRPLGTGVLN</sequence>